<evidence type="ECO:0000256" key="2">
    <source>
        <dbReference type="ARBA" id="ARBA00022692"/>
    </source>
</evidence>
<evidence type="ECO:0000313" key="6">
    <source>
        <dbReference type="EMBL" id="CAK0839936.1"/>
    </source>
</evidence>
<dbReference type="PANTHER" id="PTHR19317:SF0">
    <property type="entry name" value="PRENYLATED RAB ACCEPTOR PROTEIN 1"/>
    <property type="match status" value="1"/>
</dbReference>
<reference evidence="6" key="1">
    <citation type="submission" date="2023-10" db="EMBL/GenBank/DDBJ databases">
        <authorList>
            <person name="Chen Y."/>
            <person name="Shah S."/>
            <person name="Dougan E. K."/>
            <person name="Thang M."/>
            <person name="Chan C."/>
        </authorList>
    </citation>
    <scope>NUCLEOTIDE SEQUENCE [LARGE SCALE GENOMIC DNA]</scope>
</reference>
<comment type="similarity">
    <text evidence="5">Belongs to the PRA1 family.</text>
</comment>
<name>A0ABN9T4I6_9DINO</name>
<dbReference type="PANTHER" id="PTHR19317">
    <property type="entry name" value="PRENYLATED RAB ACCEPTOR 1-RELATED"/>
    <property type="match status" value="1"/>
</dbReference>
<keyword evidence="2 5" id="KW-0812">Transmembrane</keyword>
<evidence type="ECO:0000256" key="5">
    <source>
        <dbReference type="RuleBase" id="RU363107"/>
    </source>
</evidence>
<evidence type="ECO:0000256" key="4">
    <source>
        <dbReference type="ARBA" id="ARBA00023136"/>
    </source>
</evidence>
<dbReference type="Proteomes" id="UP001189429">
    <property type="component" value="Unassembled WGS sequence"/>
</dbReference>
<comment type="subcellular location">
    <subcellularLocation>
        <location evidence="1 5">Membrane</location>
        <topology evidence="1 5">Multi-pass membrane protein</topology>
    </subcellularLocation>
</comment>
<keyword evidence="4 5" id="KW-0472">Membrane</keyword>
<protein>
    <recommendedName>
        <fullName evidence="5">PRA1 family protein</fullName>
    </recommendedName>
</protein>
<organism evidence="6 7">
    <name type="scientific">Prorocentrum cordatum</name>
    <dbReference type="NCBI Taxonomy" id="2364126"/>
    <lineage>
        <taxon>Eukaryota</taxon>
        <taxon>Sar</taxon>
        <taxon>Alveolata</taxon>
        <taxon>Dinophyceae</taxon>
        <taxon>Prorocentrales</taxon>
        <taxon>Prorocentraceae</taxon>
        <taxon>Prorocentrum</taxon>
    </lineage>
</organism>
<evidence type="ECO:0000256" key="1">
    <source>
        <dbReference type="ARBA" id="ARBA00004141"/>
    </source>
</evidence>
<proteinExistence type="inferred from homology"/>
<dbReference type="EMBL" id="CAUYUJ010014335">
    <property type="protein sequence ID" value="CAK0839936.1"/>
    <property type="molecule type" value="Genomic_DNA"/>
</dbReference>
<accession>A0ABN9T4I6</accession>
<evidence type="ECO:0000256" key="3">
    <source>
        <dbReference type="ARBA" id="ARBA00022989"/>
    </source>
</evidence>
<keyword evidence="3 5" id="KW-1133">Transmembrane helix</keyword>
<keyword evidence="7" id="KW-1185">Reference proteome</keyword>
<dbReference type="InterPro" id="IPR004895">
    <property type="entry name" value="Prenylated_rab_accept_PRA1"/>
</dbReference>
<sequence length="198" mass="21520">MTANAETVGSPISLEESLPAGVGGAMDGVKPPMSKVEEFKQALEPYQQKYGHYLTKLRPPQEFFRFSKPNGDIKSRLEANLSYFQINYAAVFLGAMLFAIVTTPSCLIVISVLALVWVAFLKKNDDPQWKVNLGGIELGKTQRWMALSAVSALVFLSFVGKVLFSAAFFGGCLVVAHGVMHPVPDELVSNEQAQPVGP</sequence>
<feature type="transmembrane region" description="Helical" evidence="5">
    <location>
        <begin position="88"/>
        <end position="121"/>
    </location>
</feature>
<dbReference type="Pfam" id="PF03208">
    <property type="entry name" value="PRA1"/>
    <property type="match status" value="1"/>
</dbReference>
<evidence type="ECO:0000313" key="7">
    <source>
        <dbReference type="Proteomes" id="UP001189429"/>
    </source>
</evidence>
<comment type="caution">
    <text evidence="6">The sequence shown here is derived from an EMBL/GenBank/DDBJ whole genome shotgun (WGS) entry which is preliminary data.</text>
</comment>
<feature type="transmembrane region" description="Helical" evidence="5">
    <location>
        <begin position="150"/>
        <end position="176"/>
    </location>
</feature>
<gene>
    <name evidence="6" type="ORF">PCOR1329_LOCUS35490</name>
</gene>